<evidence type="ECO:0000259" key="3">
    <source>
        <dbReference type="Pfam" id="PF13930"/>
    </source>
</evidence>
<dbReference type="Pfam" id="PF13930">
    <property type="entry name" value="Endonuclea_NS_2"/>
    <property type="match status" value="1"/>
</dbReference>
<evidence type="ECO:0000313" key="4">
    <source>
        <dbReference type="EMBL" id="KRN25980.1"/>
    </source>
</evidence>
<dbReference type="InterPro" id="IPR044929">
    <property type="entry name" value="DNA/RNA_non-sp_Endonuclease_sf"/>
</dbReference>
<dbReference type="Proteomes" id="UP000051442">
    <property type="component" value="Unassembled WGS sequence"/>
</dbReference>
<accession>A0A0R2FMF7</accession>
<evidence type="ECO:0000256" key="1">
    <source>
        <dbReference type="SAM" id="MobiDB-lite"/>
    </source>
</evidence>
<dbReference type="RefSeq" id="WP_057151749.1">
    <property type="nucleotide sequence ID" value="NZ_AYZM01000055.1"/>
</dbReference>
<organism evidence="4 5">
    <name type="scientific">Secundilactobacillus similis DSM 23365 = JCM 2765</name>
    <dbReference type="NCBI Taxonomy" id="1423804"/>
    <lineage>
        <taxon>Bacteria</taxon>
        <taxon>Bacillati</taxon>
        <taxon>Bacillota</taxon>
        <taxon>Bacilli</taxon>
        <taxon>Lactobacillales</taxon>
        <taxon>Lactobacillaceae</taxon>
        <taxon>Secundilactobacillus</taxon>
    </lineage>
</organism>
<feature type="domain" description="Type VII secretion system protein EssD-like" evidence="3">
    <location>
        <begin position="216"/>
        <end position="309"/>
    </location>
</feature>
<feature type="compositionally biased region" description="Low complexity" evidence="1">
    <location>
        <begin position="416"/>
        <end position="429"/>
    </location>
</feature>
<feature type="transmembrane region" description="Helical" evidence="2">
    <location>
        <begin position="6"/>
        <end position="25"/>
    </location>
</feature>
<dbReference type="InterPro" id="IPR044927">
    <property type="entry name" value="Endonuclea_NS_2"/>
</dbReference>
<dbReference type="EMBL" id="AYZM01000055">
    <property type="protein sequence ID" value="KRN25980.1"/>
    <property type="molecule type" value="Genomic_DNA"/>
</dbReference>
<sequence>MSTFLALLAIICLIAGIGATGWWLLTKLQQQPKHVRGMRLGSLTAILWVLTVLLFIGSGTTNHHTASNAQTAESTTVKRHSKPAASPSSSKPVTHHKTVATTTTTHHQSVSRSSTDTQQRHASILAKLVSYTNSESAGPTSNYYWTNGKAHLTGFSNYHAGDYHFTADSQGRTGTARALLTYSEFQSSQGSRQGDPLEPPAWPASNPRVAINYSLTGRTYHGYLYNRSHSISDSLLGSKSYTSEYNFTTGTRPQNVGANQSGGMRYAEETAEDYWDAHPNTTNTIAYETTPLYQGSEQIPRGSIVDIKSSDGAVNTEIVVINDVEGIKISYNTGSSNAKPITSTTTTTQSHHSTASSYSHPATTHSTHSTTATTQQSAGATTEGQWHVAAAGMVYVSDSNKYYSRVTNPGNYQYESQSQATASGATQASRGNQYARP</sequence>
<evidence type="ECO:0000313" key="5">
    <source>
        <dbReference type="Proteomes" id="UP000051442"/>
    </source>
</evidence>
<keyword evidence="2" id="KW-0472">Membrane</keyword>
<feature type="compositionally biased region" description="Polar residues" evidence="1">
    <location>
        <begin position="62"/>
        <end position="75"/>
    </location>
</feature>
<gene>
    <name evidence="4" type="ORF">FD14_GL000086</name>
</gene>
<comment type="caution">
    <text evidence="4">The sequence shown here is derived from an EMBL/GenBank/DDBJ whole genome shotgun (WGS) entry which is preliminary data.</text>
</comment>
<feature type="compositionally biased region" description="Low complexity" evidence="1">
    <location>
        <begin position="83"/>
        <end position="92"/>
    </location>
</feature>
<keyword evidence="2" id="KW-0812">Transmembrane</keyword>
<evidence type="ECO:0000256" key="2">
    <source>
        <dbReference type="SAM" id="Phobius"/>
    </source>
</evidence>
<proteinExistence type="predicted"/>
<keyword evidence="2" id="KW-1133">Transmembrane helix</keyword>
<dbReference type="Gene3D" id="3.40.570.10">
    <property type="entry name" value="Extracellular Endonuclease, subunit A"/>
    <property type="match status" value="1"/>
</dbReference>
<feature type="region of interest" description="Disordered" evidence="1">
    <location>
        <begin position="62"/>
        <end position="119"/>
    </location>
</feature>
<keyword evidence="5" id="KW-1185">Reference proteome</keyword>
<feature type="region of interest" description="Disordered" evidence="1">
    <location>
        <begin position="415"/>
        <end position="437"/>
    </location>
</feature>
<feature type="region of interest" description="Disordered" evidence="1">
    <location>
        <begin position="331"/>
        <end position="381"/>
    </location>
</feature>
<dbReference type="AlphaFoldDB" id="A0A0R2FMF7"/>
<feature type="transmembrane region" description="Helical" evidence="2">
    <location>
        <begin position="37"/>
        <end position="57"/>
    </location>
</feature>
<dbReference type="PATRIC" id="fig|1423804.4.peg.97"/>
<name>A0A0R2FMF7_9LACO</name>
<dbReference type="STRING" id="1423804.FD14_GL000086"/>
<reference evidence="4 5" key="1">
    <citation type="journal article" date="2015" name="Genome Announc.">
        <title>Expanding the biotechnology potential of lactobacilli through comparative genomics of 213 strains and associated genera.</title>
        <authorList>
            <person name="Sun Z."/>
            <person name="Harris H.M."/>
            <person name="McCann A."/>
            <person name="Guo C."/>
            <person name="Argimon S."/>
            <person name="Zhang W."/>
            <person name="Yang X."/>
            <person name="Jeffery I.B."/>
            <person name="Cooney J.C."/>
            <person name="Kagawa T.F."/>
            <person name="Liu W."/>
            <person name="Song Y."/>
            <person name="Salvetti E."/>
            <person name="Wrobel A."/>
            <person name="Rasinkangas P."/>
            <person name="Parkhill J."/>
            <person name="Rea M.C."/>
            <person name="O'Sullivan O."/>
            <person name="Ritari J."/>
            <person name="Douillard F.P."/>
            <person name="Paul Ross R."/>
            <person name="Yang R."/>
            <person name="Briner A.E."/>
            <person name="Felis G.E."/>
            <person name="de Vos W.M."/>
            <person name="Barrangou R."/>
            <person name="Klaenhammer T.R."/>
            <person name="Caufield P.W."/>
            <person name="Cui Y."/>
            <person name="Zhang H."/>
            <person name="O'Toole P.W."/>
        </authorList>
    </citation>
    <scope>NUCLEOTIDE SEQUENCE [LARGE SCALE GENOMIC DNA]</scope>
    <source>
        <strain evidence="4 5">DSM 23365</strain>
    </source>
</reference>
<protein>
    <submittedName>
        <fullName evidence="4">Prophage Lp1 protein 2</fullName>
    </submittedName>
</protein>
<feature type="compositionally biased region" description="Low complexity" evidence="1">
    <location>
        <begin position="342"/>
        <end position="381"/>
    </location>
</feature>
<feature type="compositionally biased region" description="Low complexity" evidence="1">
    <location>
        <begin position="99"/>
        <end position="115"/>
    </location>
</feature>
<feature type="compositionally biased region" description="Polar residues" evidence="1">
    <location>
        <begin position="331"/>
        <end position="341"/>
    </location>
</feature>